<evidence type="ECO:0000313" key="1">
    <source>
        <dbReference type="EMBL" id="KAI5405356.1"/>
    </source>
</evidence>
<dbReference type="AlphaFoldDB" id="A0A9D4WN52"/>
<dbReference type="Proteomes" id="UP001058974">
    <property type="component" value="Chromosome 5"/>
</dbReference>
<protein>
    <submittedName>
        <fullName evidence="1">Uncharacterized protein</fullName>
    </submittedName>
</protein>
<dbReference type="EMBL" id="JAMSHJ010000005">
    <property type="protein sequence ID" value="KAI5405356.1"/>
    <property type="molecule type" value="Genomic_DNA"/>
</dbReference>
<proteinExistence type="predicted"/>
<reference evidence="1 2" key="1">
    <citation type="journal article" date="2022" name="Nat. Genet.">
        <title>Improved pea reference genome and pan-genome highlight genomic features and evolutionary characteristics.</title>
        <authorList>
            <person name="Yang T."/>
            <person name="Liu R."/>
            <person name="Luo Y."/>
            <person name="Hu S."/>
            <person name="Wang D."/>
            <person name="Wang C."/>
            <person name="Pandey M.K."/>
            <person name="Ge S."/>
            <person name="Xu Q."/>
            <person name="Li N."/>
            <person name="Li G."/>
            <person name="Huang Y."/>
            <person name="Saxena R.K."/>
            <person name="Ji Y."/>
            <person name="Li M."/>
            <person name="Yan X."/>
            <person name="He Y."/>
            <person name="Liu Y."/>
            <person name="Wang X."/>
            <person name="Xiang C."/>
            <person name="Varshney R.K."/>
            <person name="Ding H."/>
            <person name="Gao S."/>
            <person name="Zong X."/>
        </authorList>
    </citation>
    <scope>NUCLEOTIDE SEQUENCE [LARGE SCALE GENOMIC DNA]</scope>
    <source>
        <strain evidence="1 2">cv. Zhongwan 6</strain>
    </source>
</reference>
<feature type="non-terminal residue" evidence="1">
    <location>
        <position position="1"/>
    </location>
</feature>
<name>A0A9D4WN52_PEA</name>
<comment type="caution">
    <text evidence="1">The sequence shown here is derived from an EMBL/GenBank/DDBJ whole genome shotgun (WGS) entry which is preliminary data.</text>
</comment>
<keyword evidence="2" id="KW-1185">Reference proteome</keyword>
<organism evidence="1 2">
    <name type="scientific">Pisum sativum</name>
    <name type="common">Garden pea</name>
    <name type="synonym">Lathyrus oleraceus</name>
    <dbReference type="NCBI Taxonomy" id="3888"/>
    <lineage>
        <taxon>Eukaryota</taxon>
        <taxon>Viridiplantae</taxon>
        <taxon>Streptophyta</taxon>
        <taxon>Embryophyta</taxon>
        <taxon>Tracheophyta</taxon>
        <taxon>Spermatophyta</taxon>
        <taxon>Magnoliopsida</taxon>
        <taxon>eudicotyledons</taxon>
        <taxon>Gunneridae</taxon>
        <taxon>Pentapetalae</taxon>
        <taxon>rosids</taxon>
        <taxon>fabids</taxon>
        <taxon>Fabales</taxon>
        <taxon>Fabaceae</taxon>
        <taxon>Papilionoideae</taxon>
        <taxon>50 kb inversion clade</taxon>
        <taxon>NPAAA clade</taxon>
        <taxon>Hologalegina</taxon>
        <taxon>IRL clade</taxon>
        <taxon>Fabeae</taxon>
        <taxon>Lathyrus</taxon>
    </lineage>
</organism>
<sequence length="119" mass="13023">LLFTEKVTDLNRLVVICNASVDWKMSIYKPHLVAETLGDTSDEILDVAESGSDGGGGFPGTKPRVDLELLLSVLIGDEIKIKVKMLEVTNKFTSWTFDLDHLGVNLDANAIRDVHGLGR</sequence>
<gene>
    <name evidence="1" type="ORF">KIW84_052218</name>
</gene>
<evidence type="ECO:0000313" key="2">
    <source>
        <dbReference type="Proteomes" id="UP001058974"/>
    </source>
</evidence>
<accession>A0A9D4WN52</accession>
<dbReference type="Gramene" id="Psat05G0221800-T1">
    <property type="protein sequence ID" value="KAI5405356.1"/>
    <property type="gene ID" value="KIW84_052218"/>
</dbReference>